<keyword evidence="5" id="KW-0456">Lyase</keyword>
<evidence type="ECO:0000259" key="4">
    <source>
        <dbReference type="Pfam" id="PF01212"/>
    </source>
</evidence>
<dbReference type="Gene3D" id="3.40.640.10">
    <property type="entry name" value="Type I PLP-dependent aspartate aminotransferase-like (Major domain)"/>
    <property type="match status" value="1"/>
</dbReference>
<comment type="caution">
    <text evidence="5">The sequence shown here is derived from an EMBL/GenBank/DDBJ whole genome shotgun (WGS) entry which is preliminary data.</text>
</comment>
<evidence type="ECO:0000313" key="6">
    <source>
        <dbReference type="Proteomes" id="UP000555103"/>
    </source>
</evidence>
<dbReference type="PANTHER" id="PTHR48097:SF5">
    <property type="entry name" value="LOW SPECIFICITY L-THREONINE ALDOLASE"/>
    <property type="match status" value="1"/>
</dbReference>
<evidence type="ECO:0000256" key="1">
    <source>
        <dbReference type="ARBA" id="ARBA00001933"/>
    </source>
</evidence>
<dbReference type="GO" id="GO:0004793">
    <property type="term" value="F:threonine aldolase activity"/>
    <property type="evidence" value="ECO:0007669"/>
    <property type="project" value="UniProtKB-EC"/>
</dbReference>
<dbReference type="Pfam" id="PF01212">
    <property type="entry name" value="Beta_elim_lyase"/>
    <property type="match status" value="1"/>
</dbReference>
<dbReference type="EC" id="4.1.2.5" evidence="5"/>
<feature type="domain" description="Aromatic amino acid beta-eliminating lyase/threonine aldolase" evidence="4">
    <location>
        <begin position="32"/>
        <end position="290"/>
    </location>
</feature>
<keyword evidence="6" id="KW-1185">Reference proteome</keyword>
<evidence type="ECO:0000256" key="3">
    <source>
        <dbReference type="ARBA" id="ARBA00022898"/>
    </source>
</evidence>
<sequence>MAMLYDFSNDYSEGCHPSILKVLAETNLIQQHGYGDDEYSGNVTAVVRKLTGNGSLDVYMVGGGTLANLVVLSSLLKPFESVIAATTGHIFANETGAIEATGHKVEAACTTDGKLRPEDIKPFLNKARGHHVVRSRVVYISNSTELGTVYTKQELTSLSEFCKDNNLLLYMDGARLPMALTAISNDLTMEDIASLTDVFYIGGTKCGALLGEAIVIANPQLRDDFKYHLKQRGALAAKSRTIGVQFDQLLRDNLIFDLADHANKMALKLADAFKSLDYSLLVESDTNQLFPVLPNSLIRELQKEYGFIVWNVIDADNSVVRLITSWATPEKEVERFINYLKKTH</sequence>
<protein>
    <submittedName>
        <fullName evidence="5">Threonine aldolase</fullName>
        <ecNumber evidence="5">4.1.2.5</ecNumber>
    </submittedName>
</protein>
<dbReference type="PANTHER" id="PTHR48097">
    <property type="entry name" value="L-THREONINE ALDOLASE-RELATED"/>
    <property type="match status" value="1"/>
</dbReference>
<name>A0A840CKS2_9BACT</name>
<comment type="similarity">
    <text evidence="2">Belongs to the threonine aldolase family.</text>
</comment>
<dbReference type="InterPro" id="IPR015421">
    <property type="entry name" value="PyrdxlP-dep_Trfase_major"/>
</dbReference>
<dbReference type="SUPFAM" id="SSF53383">
    <property type="entry name" value="PLP-dependent transferases"/>
    <property type="match status" value="1"/>
</dbReference>
<dbReference type="Gene3D" id="3.90.1150.10">
    <property type="entry name" value="Aspartate Aminotransferase, domain 1"/>
    <property type="match status" value="1"/>
</dbReference>
<accession>A0A840CKS2</accession>
<reference evidence="5 6" key="1">
    <citation type="submission" date="2020-08" db="EMBL/GenBank/DDBJ databases">
        <title>Genomic Encyclopedia of Type Strains, Phase IV (KMG-IV): sequencing the most valuable type-strain genomes for metagenomic binning, comparative biology and taxonomic classification.</title>
        <authorList>
            <person name="Goeker M."/>
        </authorList>
    </citation>
    <scope>NUCLEOTIDE SEQUENCE [LARGE SCALE GENOMIC DNA]</scope>
    <source>
        <strain evidence="5 6">DSM 104969</strain>
    </source>
</reference>
<organism evidence="5 6">
    <name type="scientific">Dysgonomonas hofstadii</name>
    <dbReference type="NCBI Taxonomy" id="637886"/>
    <lineage>
        <taxon>Bacteria</taxon>
        <taxon>Pseudomonadati</taxon>
        <taxon>Bacteroidota</taxon>
        <taxon>Bacteroidia</taxon>
        <taxon>Bacteroidales</taxon>
        <taxon>Dysgonomonadaceae</taxon>
        <taxon>Dysgonomonas</taxon>
    </lineage>
</organism>
<dbReference type="InterPro" id="IPR001597">
    <property type="entry name" value="ArAA_b-elim_lyase/Thr_aldolase"/>
</dbReference>
<dbReference type="AlphaFoldDB" id="A0A840CKS2"/>
<dbReference type="EMBL" id="JACIEP010000005">
    <property type="protein sequence ID" value="MBB4035761.1"/>
    <property type="molecule type" value="Genomic_DNA"/>
</dbReference>
<dbReference type="RefSeq" id="WP_317169867.1">
    <property type="nucleotide sequence ID" value="NZ_JACIEP010000005.1"/>
</dbReference>
<keyword evidence="3" id="KW-0663">Pyridoxal phosphate</keyword>
<dbReference type="GO" id="GO:0006520">
    <property type="term" value="P:amino acid metabolic process"/>
    <property type="evidence" value="ECO:0007669"/>
    <property type="project" value="InterPro"/>
</dbReference>
<evidence type="ECO:0000313" key="5">
    <source>
        <dbReference type="EMBL" id="MBB4035761.1"/>
    </source>
</evidence>
<comment type="cofactor">
    <cofactor evidence="1">
        <name>pyridoxal 5'-phosphate</name>
        <dbReference type="ChEBI" id="CHEBI:597326"/>
    </cofactor>
</comment>
<gene>
    <name evidence="5" type="ORF">GGR21_001656</name>
</gene>
<dbReference type="InterPro" id="IPR015424">
    <property type="entry name" value="PyrdxlP-dep_Trfase"/>
</dbReference>
<proteinExistence type="inferred from homology"/>
<dbReference type="InterPro" id="IPR015422">
    <property type="entry name" value="PyrdxlP-dep_Trfase_small"/>
</dbReference>
<dbReference type="Proteomes" id="UP000555103">
    <property type="component" value="Unassembled WGS sequence"/>
</dbReference>
<evidence type="ECO:0000256" key="2">
    <source>
        <dbReference type="ARBA" id="ARBA00006966"/>
    </source>
</evidence>